<proteinExistence type="predicted"/>
<feature type="compositionally biased region" description="Polar residues" evidence="1">
    <location>
        <begin position="337"/>
        <end position="361"/>
    </location>
</feature>
<sequence length="864" mass="97444">MAAQKRTHMSLPPSDGLDISGPEKAVKEWEKIGEGHRGLNELSSEDREQGRVLYNQRRETPGTAVQEFAPISTYFVIMHGQHLISIENLTPEDQAKIHRTYLHQLTEAQRQRLRADGFSDNQRDNQASLRPGDIVYVFLLEPLGDARIPVWDPRRVSTTVGEFILKPYRAIVHHLGQYQWYGNLIETRGDRGVMGLPQQGRGLYHDIDDQYTHRTGPQTHHVFKTSGLLQLKDTSFVNMGYKTFTYKQPIQHAGTRLSRKDFRRYRDQVRYESNRDAFPRDMEPAAMIHEAGFNSERMHSTGVHTNRNDVGTNRLLEGIQRSATRPPQRAGTRPELSATNQTPLGNNRGQISKPSNKQDPQLSPGEKPLPNLDDPDTQLKSPAVNVERLTTGGLSSTVRSRKRADSAHDVGAEVDQDHLSKRQCMDDPNEFCNPRAPAQASRARDNILSAQDGVNGSEMPVVALPGKTGATAAIAKLSHTTEERTLLFTISRSKCHALKMAELLSEQSNVRNMSPEEPKDMLAKSETPVEGENGMNVDKSGAPGKAKQSSSAQNASANASTEGIISIAKDISRRYFSDKETALAIQNLMQNLPKMNYNEAQSVYQAILKAEREKRREAYLACEWSDDESKNRRSLQPSFIVYLYTPEPCGDFEPEKWTHEWIQTPMGNYMMKLHRIVVHRTQQDRWWGNIIEEISVEELNDLSAYERSAYHKIIDAKTGSALQAGENDSSVAFQTDGPLTLNDRFFLNLSCRSFSYGEMIQNTGTRMLPAHFQHFWDKAQSVTSGVDYEEYDYEEHDYEEYGYEDYGIQAEDLGFARGADGSLILSVGKTAEMSIPTDALKTETQCEDLALREKKKELSASIEE</sequence>
<gene>
    <name evidence="2" type="ORF">ZT1A5_G92</name>
</gene>
<feature type="compositionally biased region" description="Low complexity" evidence="1">
    <location>
        <begin position="545"/>
        <end position="559"/>
    </location>
</feature>
<name>A0A1Y6L2P8_ZYMTR</name>
<reference evidence="2 3" key="1">
    <citation type="submission" date="2016-10" db="EMBL/GenBank/DDBJ databases">
        <authorList>
            <person name="Varghese N."/>
        </authorList>
    </citation>
    <scope>NUCLEOTIDE SEQUENCE [LARGE SCALE GENOMIC DNA]</scope>
</reference>
<feature type="region of interest" description="Disordered" evidence="1">
    <location>
        <begin position="511"/>
        <end position="559"/>
    </location>
</feature>
<dbReference type="EMBL" id="LT882676">
    <property type="protein sequence ID" value="SMY18657.1"/>
    <property type="molecule type" value="Genomic_DNA"/>
</dbReference>
<feature type="region of interest" description="Disordered" evidence="1">
    <location>
        <begin position="294"/>
        <end position="313"/>
    </location>
</feature>
<organism evidence="2 3">
    <name type="scientific">Zymoseptoria tritici ST99CH_1A5</name>
    <dbReference type="NCBI Taxonomy" id="1276529"/>
    <lineage>
        <taxon>Eukaryota</taxon>
        <taxon>Fungi</taxon>
        <taxon>Dikarya</taxon>
        <taxon>Ascomycota</taxon>
        <taxon>Pezizomycotina</taxon>
        <taxon>Dothideomycetes</taxon>
        <taxon>Dothideomycetidae</taxon>
        <taxon>Mycosphaerellales</taxon>
        <taxon>Mycosphaerellaceae</taxon>
        <taxon>Zymoseptoria</taxon>
    </lineage>
</organism>
<feature type="compositionally biased region" description="Polar residues" evidence="1">
    <location>
        <begin position="302"/>
        <end position="311"/>
    </location>
</feature>
<evidence type="ECO:0000313" key="3">
    <source>
        <dbReference type="Proteomes" id="UP000215453"/>
    </source>
</evidence>
<dbReference type="AlphaFoldDB" id="A0A1Y6L2P8"/>
<evidence type="ECO:0000256" key="1">
    <source>
        <dbReference type="SAM" id="MobiDB-lite"/>
    </source>
</evidence>
<feature type="region of interest" description="Disordered" evidence="1">
    <location>
        <begin position="319"/>
        <end position="410"/>
    </location>
</feature>
<dbReference type="Proteomes" id="UP000215453">
    <property type="component" value="Chromosome 1"/>
</dbReference>
<evidence type="ECO:0000313" key="2">
    <source>
        <dbReference type="EMBL" id="SMY18657.1"/>
    </source>
</evidence>
<feature type="region of interest" description="Disordered" evidence="1">
    <location>
        <begin position="1"/>
        <end position="22"/>
    </location>
</feature>
<accession>A0A1Y6L2P8</accession>
<protein>
    <submittedName>
        <fullName evidence="2">Uncharacterized protein</fullName>
    </submittedName>
</protein>
<feature type="compositionally biased region" description="Basic and acidic residues" evidence="1">
    <location>
        <begin position="514"/>
        <end position="523"/>
    </location>
</feature>